<reference evidence="2 3" key="1">
    <citation type="submission" date="2014-11" db="EMBL/GenBank/DDBJ databases">
        <title>Complete Genome Sequence of Pseudoalteromonas sp. Strain OCN003 Isolated from Kaneohe Bay, Oahu, Hawaii.</title>
        <authorList>
            <person name="Beurmann S."/>
            <person name="Videau P."/>
            <person name="Ushijima B."/>
            <person name="Smith A.M."/>
            <person name="Aeby G.S."/>
            <person name="Callahan S.M."/>
            <person name="Belcaid M."/>
        </authorList>
    </citation>
    <scope>NUCLEOTIDE SEQUENCE [LARGE SCALE GENOMIC DNA]</scope>
    <source>
        <strain evidence="2 3">OCN003</strain>
    </source>
</reference>
<keyword evidence="3" id="KW-1185">Reference proteome</keyword>
<dbReference type="SUPFAM" id="SSF103642">
    <property type="entry name" value="Sec-C motif"/>
    <property type="match status" value="1"/>
</dbReference>
<dbReference type="SUPFAM" id="SSF54427">
    <property type="entry name" value="NTF2-like"/>
    <property type="match status" value="1"/>
</dbReference>
<dbReference type="Pfam" id="PF17775">
    <property type="entry name" value="YchJ_M-like"/>
    <property type="match status" value="1"/>
</dbReference>
<organism evidence="2 3">
    <name type="scientific">Pseudoalteromonas piratica</name>
    <dbReference type="NCBI Taxonomy" id="1348114"/>
    <lineage>
        <taxon>Bacteria</taxon>
        <taxon>Pseudomonadati</taxon>
        <taxon>Pseudomonadota</taxon>
        <taxon>Gammaproteobacteria</taxon>
        <taxon>Alteromonadales</taxon>
        <taxon>Pseudoalteromonadaceae</taxon>
        <taxon>Pseudoalteromonas</taxon>
    </lineage>
</organism>
<feature type="domain" description="YchJ-like middle NTF2-like" evidence="1">
    <location>
        <begin position="1"/>
        <end position="92"/>
    </location>
</feature>
<proteinExistence type="predicted"/>
<dbReference type="Proteomes" id="UP000030341">
    <property type="component" value="Chromosome 1"/>
</dbReference>
<accession>A0A0A7EFL3</accession>
<name>A0A0A7EFL3_9GAMM</name>
<dbReference type="EMBL" id="CP009888">
    <property type="protein sequence ID" value="AIY65404.1"/>
    <property type="molecule type" value="Genomic_DNA"/>
</dbReference>
<dbReference type="Pfam" id="PF02810">
    <property type="entry name" value="SEC-C"/>
    <property type="match status" value="1"/>
</dbReference>
<dbReference type="InterPro" id="IPR032710">
    <property type="entry name" value="NTF2-like_dom_sf"/>
</dbReference>
<evidence type="ECO:0000259" key="1">
    <source>
        <dbReference type="Pfam" id="PF17775"/>
    </source>
</evidence>
<dbReference type="InterPro" id="IPR048469">
    <property type="entry name" value="YchJ-like_M"/>
</dbReference>
<dbReference type="InterPro" id="IPR004027">
    <property type="entry name" value="SEC_C_motif"/>
</dbReference>
<evidence type="ECO:0000313" key="3">
    <source>
        <dbReference type="Proteomes" id="UP000030341"/>
    </source>
</evidence>
<dbReference type="Gene3D" id="3.10.450.50">
    <property type="match status" value="1"/>
</dbReference>
<sequence>MRSRYSAYCEKNSEYIHNTYANSKRAANSVREIAAFAELADFIGLTVYRFEESDNTAIVHFKADYLCDGYYCQLEETSNFTLEDGEWRYLDGTLTPHTEQKIGRNDKCPCGSEKKFKKCHAA</sequence>
<evidence type="ECO:0000313" key="2">
    <source>
        <dbReference type="EMBL" id="AIY65404.1"/>
    </source>
</evidence>
<gene>
    <name evidence="2" type="ORF">OM33_09765</name>
</gene>
<protein>
    <submittedName>
        <fullName evidence="2">Preprotein translocase subunit SecA</fullName>
    </submittedName>
</protein>
<dbReference type="PANTHER" id="PTHR33747">
    <property type="entry name" value="UPF0225 PROTEIN SCO1677"/>
    <property type="match status" value="1"/>
</dbReference>
<dbReference type="KEGG" id="pseo:OM33_09765"/>
<dbReference type="eggNOG" id="COG3012">
    <property type="taxonomic scope" value="Bacteria"/>
</dbReference>
<dbReference type="HOGENOM" id="CLU_099590_0_0_6"/>
<dbReference type="AlphaFoldDB" id="A0A0A7EFL3"/>
<dbReference type="PANTHER" id="PTHR33747:SF1">
    <property type="entry name" value="ADENYLATE CYCLASE-ASSOCIATED CAP C-TERMINAL DOMAIN-CONTAINING PROTEIN"/>
    <property type="match status" value="1"/>
</dbReference>